<dbReference type="InterPro" id="IPR009325">
    <property type="entry name" value="DUF983"/>
</dbReference>
<keyword evidence="1" id="KW-0472">Membrane</keyword>
<keyword evidence="1" id="KW-0812">Transmembrane</keyword>
<dbReference type="Pfam" id="PF06170">
    <property type="entry name" value="DUF983"/>
    <property type="match status" value="1"/>
</dbReference>
<feature type="transmembrane region" description="Helical" evidence="1">
    <location>
        <begin position="58"/>
        <end position="78"/>
    </location>
</feature>
<protein>
    <submittedName>
        <fullName evidence="2">DUF983 domain-containing protein</fullName>
    </submittedName>
</protein>
<accession>A0ABZ0BFC8</accession>
<organism evidence="2 3">
    <name type="scientific">Stakelama saccharophila</name>
    <dbReference type="NCBI Taxonomy" id="3075605"/>
    <lineage>
        <taxon>Bacteria</taxon>
        <taxon>Pseudomonadati</taxon>
        <taxon>Pseudomonadota</taxon>
        <taxon>Alphaproteobacteria</taxon>
        <taxon>Sphingomonadales</taxon>
        <taxon>Sphingomonadaceae</taxon>
        <taxon>Stakelama</taxon>
    </lineage>
</organism>
<proteinExistence type="predicted"/>
<evidence type="ECO:0000256" key="1">
    <source>
        <dbReference type="SAM" id="Phobius"/>
    </source>
</evidence>
<sequence length="131" mass="14120">MAGADLDPRAPAPADAALRGLCPRCGARTLFDGLVRFAPRCRECGLEFEGFNVGDGPAAFLILIIGTIITVLAVWLELAVSPPVWVHVLLWVPLTIIGVMASLRFAKGILISLEYRNAAREGRIVPPESDR</sequence>
<evidence type="ECO:0000313" key="2">
    <source>
        <dbReference type="EMBL" id="WNO55194.1"/>
    </source>
</evidence>
<name>A0ABZ0BFC8_9SPHN</name>
<gene>
    <name evidence="2" type="ORF">RPR59_13175</name>
</gene>
<keyword evidence="3" id="KW-1185">Reference proteome</keyword>
<dbReference type="EMBL" id="CP135076">
    <property type="protein sequence ID" value="WNO55194.1"/>
    <property type="molecule type" value="Genomic_DNA"/>
</dbReference>
<reference evidence="2 3" key="1">
    <citation type="submission" date="2023-09" db="EMBL/GenBank/DDBJ databases">
        <authorList>
            <person name="Rey-Velasco X."/>
        </authorList>
    </citation>
    <scope>NUCLEOTIDE SEQUENCE [LARGE SCALE GENOMIC DNA]</scope>
    <source>
        <strain evidence="2 3">W311</strain>
    </source>
</reference>
<dbReference type="Proteomes" id="UP001302249">
    <property type="component" value="Chromosome"/>
</dbReference>
<keyword evidence="1" id="KW-1133">Transmembrane helix</keyword>
<feature type="transmembrane region" description="Helical" evidence="1">
    <location>
        <begin position="84"/>
        <end position="106"/>
    </location>
</feature>
<evidence type="ECO:0000313" key="3">
    <source>
        <dbReference type="Proteomes" id="UP001302249"/>
    </source>
</evidence>